<dbReference type="AlphaFoldDB" id="A0A543GII0"/>
<name>A0A543GII0_9PSEU</name>
<keyword evidence="2" id="KW-1185">Reference proteome</keyword>
<dbReference type="EMBL" id="VFPH01000001">
    <property type="protein sequence ID" value="TQM45893.1"/>
    <property type="molecule type" value="Genomic_DNA"/>
</dbReference>
<sequence length="311" mass="33463">MTETTISAVKIVVLGPQRRPTLDSVVRNLDLDDGPVAVVTAGWQEREPDDAELDALVGGRGVNLSLHARWQDVLVKDPEYAAAELEHRAALRELQELYLVQIDGTLRALREVGRYGGSRAEIREAARADTEAAVRLVDERHLARVREARAEFEARWHPGERLAAAGHRAEVRQVLDAAAALVVAGGHVGVLLHVLRLFAVGAAPAVIAWSAGAMALTERVLLFHDRAPHGPAHAEFLDSGLGWIRGCVLLPHARRRLRTDDTARMAELAGRAAPARCVVLDDGLRLDLGEGGALPPGVRTIGPDGRIGDAA</sequence>
<organism evidence="1 2">
    <name type="scientific">Pseudonocardia cypriaca</name>
    <dbReference type="NCBI Taxonomy" id="882449"/>
    <lineage>
        <taxon>Bacteria</taxon>
        <taxon>Bacillati</taxon>
        <taxon>Actinomycetota</taxon>
        <taxon>Actinomycetes</taxon>
        <taxon>Pseudonocardiales</taxon>
        <taxon>Pseudonocardiaceae</taxon>
        <taxon>Pseudonocardia</taxon>
    </lineage>
</organism>
<dbReference type="Proteomes" id="UP000319818">
    <property type="component" value="Unassembled WGS sequence"/>
</dbReference>
<protein>
    <recommendedName>
        <fullName evidence="3">Peptidase S51-like protein</fullName>
    </recommendedName>
</protein>
<gene>
    <name evidence="1" type="ORF">FB388_3293</name>
</gene>
<dbReference type="Gene3D" id="3.40.50.880">
    <property type="match status" value="1"/>
</dbReference>
<proteinExistence type="predicted"/>
<evidence type="ECO:0000313" key="1">
    <source>
        <dbReference type="EMBL" id="TQM45893.1"/>
    </source>
</evidence>
<comment type="caution">
    <text evidence="1">The sequence shown here is derived from an EMBL/GenBank/DDBJ whole genome shotgun (WGS) entry which is preliminary data.</text>
</comment>
<reference evidence="1 2" key="1">
    <citation type="submission" date="2019-06" db="EMBL/GenBank/DDBJ databases">
        <title>Sequencing the genomes of 1000 actinobacteria strains.</title>
        <authorList>
            <person name="Klenk H.-P."/>
        </authorList>
    </citation>
    <scope>NUCLEOTIDE SEQUENCE [LARGE SCALE GENOMIC DNA]</scope>
    <source>
        <strain evidence="1 2">DSM 45511</strain>
    </source>
</reference>
<evidence type="ECO:0000313" key="2">
    <source>
        <dbReference type="Proteomes" id="UP000319818"/>
    </source>
</evidence>
<dbReference type="InterPro" id="IPR029062">
    <property type="entry name" value="Class_I_gatase-like"/>
</dbReference>
<evidence type="ECO:0008006" key="3">
    <source>
        <dbReference type="Google" id="ProtNLM"/>
    </source>
</evidence>
<accession>A0A543GII0</accession>